<feature type="coiled-coil region" evidence="1">
    <location>
        <begin position="235"/>
        <end position="297"/>
    </location>
</feature>
<evidence type="ECO:0000256" key="1">
    <source>
        <dbReference type="SAM" id="Coils"/>
    </source>
</evidence>
<dbReference type="Gramene" id="TKW09105">
    <property type="protein sequence ID" value="TKW09105"/>
    <property type="gene ID" value="SEVIR_6G071000v2"/>
</dbReference>
<evidence type="ECO:0008006" key="5">
    <source>
        <dbReference type="Google" id="ProtNLM"/>
    </source>
</evidence>
<evidence type="ECO:0000313" key="3">
    <source>
        <dbReference type="EMBL" id="TKW09105.1"/>
    </source>
</evidence>
<evidence type="ECO:0000256" key="2">
    <source>
        <dbReference type="SAM" id="MobiDB-lite"/>
    </source>
</evidence>
<name>A0A4U6U464_SETVI</name>
<accession>A0A4U6U464</accession>
<proteinExistence type="predicted"/>
<sequence length="361" mass="40261">MILLFLQAENRTPPTHSRSGRLIESHPYTTYPLIGYDAPSVDVIAGRSKQVHKRTTKKTNRRVRARTKSADPPVLVSAETPAAPLSQGAGPSTAPIIVESSSSDEPMAQAPEQGVTTSQVQHEEIRFKAEQDTPDNSLFSFAVALSDDEEVASRQVALSSVPDDVRAKLSSIRSLLQGDIGRLVEDASPIRQLFNDVSGRVPEEAEEALAPAAFIESMRILVFRALRHMTDRAKLVKTREEEDAFKRQAQEAHRRIHVLEDSRPAIISEIDRLKRRRVELAKEMEQVTKAISAEEKKLQELPSVIADLTRERQRFAHKALRLHRSASEVPESADEDQRVLDSADQIRRRAITAIDTLLGNL</sequence>
<dbReference type="EMBL" id="CM016557">
    <property type="protein sequence ID" value="TKW09105.1"/>
    <property type="molecule type" value="Genomic_DNA"/>
</dbReference>
<dbReference type="Proteomes" id="UP000298652">
    <property type="component" value="Chromosome 6"/>
</dbReference>
<keyword evidence="4" id="KW-1185">Reference proteome</keyword>
<dbReference type="AlphaFoldDB" id="A0A4U6U464"/>
<feature type="region of interest" description="Disordered" evidence="2">
    <location>
        <begin position="52"/>
        <end position="109"/>
    </location>
</feature>
<protein>
    <recommendedName>
        <fullName evidence="5">DUF1409 domain-containing protein</fullName>
    </recommendedName>
</protein>
<gene>
    <name evidence="3" type="ORF">SEVIR_6G071000v2</name>
</gene>
<evidence type="ECO:0000313" key="4">
    <source>
        <dbReference type="Proteomes" id="UP000298652"/>
    </source>
</evidence>
<reference evidence="3" key="1">
    <citation type="submission" date="2019-03" db="EMBL/GenBank/DDBJ databases">
        <title>WGS assembly of Setaria viridis.</title>
        <authorList>
            <person name="Huang P."/>
            <person name="Jenkins J."/>
            <person name="Grimwood J."/>
            <person name="Barry K."/>
            <person name="Healey A."/>
            <person name="Mamidi S."/>
            <person name="Sreedasyam A."/>
            <person name="Shu S."/>
            <person name="Feldman M."/>
            <person name="Wu J."/>
            <person name="Yu Y."/>
            <person name="Chen C."/>
            <person name="Johnson J."/>
            <person name="Rokhsar D."/>
            <person name="Baxter I."/>
            <person name="Schmutz J."/>
            <person name="Brutnell T."/>
            <person name="Kellogg E."/>
        </authorList>
    </citation>
    <scope>NUCLEOTIDE SEQUENCE [LARGE SCALE GENOMIC DNA]</scope>
</reference>
<keyword evidence="1" id="KW-0175">Coiled coil</keyword>
<feature type="compositionally biased region" description="Basic residues" evidence="2">
    <location>
        <begin position="52"/>
        <end position="67"/>
    </location>
</feature>
<organism evidence="3 4">
    <name type="scientific">Setaria viridis</name>
    <name type="common">Green bristlegrass</name>
    <name type="synonym">Setaria italica subsp. viridis</name>
    <dbReference type="NCBI Taxonomy" id="4556"/>
    <lineage>
        <taxon>Eukaryota</taxon>
        <taxon>Viridiplantae</taxon>
        <taxon>Streptophyta</taxon>
        <taxon>Embryophyta</taxon>
        <taxon>Tracheophyta</taxon>
        <taxon>Spermatophyta</taxon>
        <taxon>Magnoliopsida</taxon>
        <taxon>Liliopsida</taxon>
        <taxon>Poales</taxon>
        <taxon>Poaceae</taxon>
        <taxon>PACMAD clade</taxon>
        <taxon>Panicoideae</taxon>
        <taxon>Panicodae</taxon>
        <taxon>Paniceae</taxon>
        <taxon>Cenchrinae</taxon>
        <taxon>Setaria</taxon>
    </lineage>
</organism>